<comment type="caution">
    <text evidence="1">The sequence shown here is derived from an EMBL/GenBank/DDBJ whole genome shotgun (WGS) entry which is preliminary data.</text>
</comment>
<reference evidence="1" key="1">
    <citation type="journal article" date="2015" name="Nature">
        <title>Complex archaea that bridge the gap between prokaryotes and eukaryotes.</title>
        <authorList>
            <person name="Spang A."/>
            <person name="Saw J.H."/>
            <person name="Jorgensen S.L."/>
            <person name="Zaremba-Niedzwiedzka K."/>
            <person name="Martijn J."/>
            <person name="Lind A.E."/>
            <person name="van Eijk R."/>
            <person name="Schleper C."/>
            <person name="Guy L."/>
            <person name="Ettema T.J."/>
        </authorList>
    </citation>
    <scope>NUCLEOTIDE SEQUENCE</scope>
</reference>
<name>A0A0F9U7M7_9ZZZZ</name>
<sequence>MSSDILKTTSSMINFFPKITAQAHCDIPCSIYEPTPAKIAAKTVLRMVEQLEVFRPPKDSSDAKAILQYHNTISRRIAIKEEHAQICKKELYTLWSDFFKPEHLEKFPNLHDLFWQATKLCSKNKQEINKGAAEKLVGAVDEIAKIFYEVKNTPARYRAYKELTDKLY</sequence>
<dbReference type="SUPFAM" id="SSF109770">
    <property type="entry name" value="Nickel-containing superoxide dismutase, NiSOD"/>
    <property type="match status" value="1"/>
</dbReference>
<dbReference type="Gene3D" id="1.20.120.400">
    <property type="entry name" value="Nickel-containing superoxide dismutase"/>
    <property type="match status" value="1"/>
</dbReference>
<dbReference type="NCBIfam" id="TIGR02753">
    <property type="entry name" value="sodN"/>
    <property type="match status" value="1"/>
</dbReference>
<evidence type="ECO:0000313" key="1">
    <source>
        <dbReference type="EMBL" id="KKN87624.1"/>
    </source>
</evidence>
<dbReference type="Pfam" id="PF09055">
    <property type="entry name" value="Sod_Ni"/>
    <property type="match status" value="1"/>
</dbReference>
<gene>
    <name evidence="1" type="ORF">LCGC14_0256700</name>
</gene>
<protein>
    <recommendedName>
        <fullName evidence="2">Superoxide dismutase, Ni</fullName>
    </recommendedName>
</protein>
<dbReference type="InterPro" id="IPR036502">
    <property type="entry name" value="NiSOD_sf"/>
</dbReference>
<dbReference type="GO" id="GO:0016151">
    <property type="term" value="F:nickel cation binding"/>
    <property type="evidence" value="ECO:0007669"/>
    <property type="project" value="InterPro"/>
</dbReference>
<dbReference type="EMBL" id="LAZR01000136">
    <property type="protein sequence ID" value="KKN87624.1"/>
    <property type="molecule type" value="Genomic_DNA"/>
</dbReference>
<dbReference type="InterPro" id="IPR014123">
    <property type="entry name" value="Superoxide_dismutase_Ni-type"/>
</dbReference>
<accession>A0A0F9U7M7</accession>
<dbReference type="GO" id="GO:0004784">
    <property type="term" value="F:superoxide dismutase activity"/>
    <property type="evidence" value="ECO:0007669"/>
    <property type="project" value="InterPro"/>
</dbReference>
<proteinExistence type="predicted"/>
<evidence type="ECO:0008006" key="2">
    <source>
        <dbReference type="Google" id="ProtNLM"/>
    </source>
</evidence>
<dbReference type="AlphaFoldDB" id="A0A0F9U7M7"/>
<organism evidence="1">
    <name type="scientific">marine sediment metagenome</name>
    <dbReference type="NCBI Taxonomy" id="412755"/>
    <lineage>
        <taxon>unclassified sequences</taxon>
        <taxon>metagenomes</taxon>
        <taxon>ecological metagenomes</taxon>
    </lineage>
</organism>